<dbReference type="STRING" id="391625.PPSIR1_14350"/>
<accession>A6GH48</accession>
<dbReference type="EMBL" id="ABCS01000114">
    <property type="protein sequence ID" value="EDM74826.1"/>
    <property type="molecule type" value="Genomic_DNA"/>
</dbReference>
<proteinExistence type="predicted"/>
<reference evidence="1 2" key="1">
    <citation type="submission" date="2007-06" db="EMBL/GenBank/DDBJ databases">
        <authorList>
            <person name="Shimkets L."/>
            <person name="Ferriera S."/>
            <person name="Johnson J."/>
            <person name="Kravitz S."/>
            <person name="Beeson K."/>
            <person name="Sutton G."/>
            <person name="Rogers Y.-H."/>
            <person name="Friedman R."/>
            <person name="Frazier M."/>
            <person name="Venter J.C."/>
        </authorList>
    </citation>
    <scope>NUCLEOTIDE SEQUENCE [LARGE SCALE GENOMIC DNA]</scope>
    <source>
        <strain evidence="1 2">SIR-1</strain>
    </source>
</reference>
<gene>
    <name evidence="1" type="ORF">PPSIR1_14350</name>
</gene>
<name>A6GH48_9BACT</name>
<dbReference type="AlphaFoldDB" id="A6GH48"/>
<organism evidence="1 2">
    <name type="scientific">Plesiocystis pacifica SIR-1</name>
    <dbReference type="NCBI Taxonomy" id="391625"/>
    <lineage>
        <taxon>Bacteria</taxon>
        <taxon>Pseudomonadati</taxon>
        <taxon>Myxococcota</taxon>
        <taxon>Polyangia</taxon>
        <taxon>Nannocystales</taxon>
        <taxon>Nannocystaceae</taxon>
        <taxon>Plesiocystis</taxon>
    </lineage>
</organism>
<comment type="caution">
    <text evidence="1">The sequence shown here is derived from an EMBL/GenBank/DDBJ whole genome shotgun (WGS) entry which is preliminary data.</text>
</comment>
<keyword evidence="2" id="KW-1185">Reference proteome</keyword>
<dbReference type="Proteomes" id="UP000005801">
    <property type="component" value="Unassembled WGS sequence"/>
</dbReference>
<evidence type="ECO:0000313" key="1">
    <source>
        <dbReference type="EMBL" id="EDM74826.1"/>
    </source>
</evidence>
<evidence type="ECO:0000313" key="2">
    <source>
        <dbReference type="Proteomes" id="UP000005801"/>
    </source>
</evidence>
<sequence length="54" mass="6068">MGREQLDGHVLVAPPMALRLAIHTSAMPPEAMRRTSEYGPIRRTVSFVFIPIYS</sequence>
<protein>
    <submittedName>
        <fullName evidence="1">Uncharacterized protein</fullName>
    </submittedName>
</protein>